<comment type="caution">
    <text evidence="1">The sequence shown here is derived from an EMBL/GenBank/DDBJ whole genome shotgun (WGS) entry which is preliminary data.</text>
</comment>
<organism evidence="1 2">
    <name type="scientific">Grifola frondosa</name>
    <name type="common">Maitake</name>
    <name type="synonym">Polyporus frondosus</name>
    <dbReference type="NCBI Taxonomy" id="5627"/>
    <lineage>
        <taxon>Eukaryota</taxon>
        <taxon>Fungi</taxon>
        <taxon>Dikarya</taxon>
        <taxon>Basidiomycota</taxon>
        <taxon>Agaricomycotina</taxon>
        <taxon>Agaricomycetes</taxon>
        <taxon>Polyporales</taxon>
        <taxon>Grifolaceae</taxon>
        <taxon>Grifola</taxon>
    </lineage>
</organism>
<evidence type="ECO:0000313" key="1">
    <source>
        <dbReference type="EMBL" id="OBZ65092.1"/>
    </source>
</evidence>
<protein>
    <submittedName>
        <fullName evidence="1">Uncharacterized protein</fullName>
    </submittedName>
</protein>
<evidence type="ECO:0000313" key="2">
    <source>
        <dbReference type="Proteomes" id="UP000092993"/>
    </source>
</evidence>
<sequence>MLFHQRDCGWLGFVVTWCARYLHDYSNRTVDGVVRTLASELQLYLVVVLSVWHALKGLFRGDAEHTAIEERGFRYNPGGKLDFSFRNHVLLLNHASEYPESNFVAKAIPKASGCQEFQTIQKLLRAQSPRNHTVLVDLVDCPNSYFVFMPFLARSDPIDEDHRLVLLNFVERILEDAGANIAFVHRPISYMLSISRSVWLS</sequence>
<accession>A0A1C7LJW6</accession>
<proteinExistence type="predicted"/>
<reference evidence="1 2" key="1">
    <citation type="submission" date="2016-03" db="EMBL/GenBank/DDBJ databases">
        <title>Whole genome sequencing of Grifola frondosa 9006-11.</title>
        <authorList>
            <person name="Min B."/>
            <person name="Park H."/>
            <person name="Kim J.-G."/>
            <person name="Cho H."/>
            <person name="Oh Y.-L."/>
            <person name="Kong W.-S."/>
            <person name="Choi I.-G."/>
        </authorList>
    </citation>
    <scope>NUCLEOTIDE SEQUENCE [LARGE SCALE GENOMIC DNA]</scope>
    <source>
        <strain evidence="1 2">9006-11</strain>
    </source>
</reference>
<keyword evidence="2" id="KW-1185">Reference proteome</keyword>
<dbReference type="AlphaFoldDB" id="A0A1C7LJW6"/>
<dbReference type="EMBL" id="LUGG01000056">
    <property type="protein sequence ID" value="OBZ65092.1"/>
    <property type="molecule type" value="Genomic_DNA"/>
</dbReference>
<name>A0A1C7LJW6_GRIFR</name>
<dbReference type="Proteomes" id="UP000092993">
    <property type="component" value="Unassembled WGS sequence"/>
</dbReference>
<gene>
    <name evidence="1" type="ORF">A0H81_14906</name>
</gene>